<proteinExistence type="predicted"/>
<organism evidence="4 5">
    <name type="scientific">Parapedobacter pyrenivorans</name>
    <dbReference type="NCBI Taxonomy" id="1305674"/>
    <lineage>
        <taxon>Bacteria</taxon>
        <taxon>Pseudomonadati</taxon>
        <taxon>Bacteroidota</taxon>
        <taxon>Sphingobacteriia</taxon>
        <taxon>Sphingobacteriales</taxon>
        <taxon>Sphingobacteriaceae</taxon>
        <taxon>Parapedobacter</taxon>
    </lineage>
</organism>
<feature type="signal peptide" evidence="3">
    <location>
        <begin position="1"/>
        <end position="21"/>
    </location>
</feature>
<comment type="caution">
    <text evidence="4">The sequence shown here is derived from an EMBL/GenBank/DDBJ whole genome shotgun (WGS) entry which is preliminary data.</text>
</comment>
<sequence length="603" mass="69220">MSLTDIVLSLLFLLLCPSLSAQHNADFTGATLERVDQLQLQNNTEGAISVLKTAIGRTASPDDLSYLYAYQSGLYVSMDSLLIGKKYLDLSFENARKAKRNTSKAVAYRAKAYLNNILNLPDSVVKDALTGLKYLEGDDDDLITTYNLNYLLYSAYSKWDAEEKMEKYIRTCAAYAVRAQSPNLQANANNGISSMYLARYRKTHRLNFLDSSYHYLNNAFAIYQKHPGKVSGNTLVITCINLANYYLDFDGTGVAERKQKAFDYLALAEEKLNSKVASADKWINVLGIKSGFAKLEGNVSLAERYLLQGLGQLASDGGNYFKLEYLVNKELADISRKKDKLKSALVYQQKAEELLKKSFDEQQLLNAQKLEIQYETEKKDQQLTLLNARAAFQKSQNYLYGGIAAALVFALVFMFLSYHFKLRYSIEREKKIQQEMEEGERRMTIQIQLEKEEQARLKAEQELLEMKRQQLEKETLTNSLIIAHKNDMFRQIQDKIQEGDTGNIQKLLKEELLMRADFEDIKTQIQELHPNFFSHLSEKASQRLTSLDLKYCAYLYLKMTTKQIAQLLHVEPQSVRMFKYRLKQKFGLDKNLDLEDFLQSADF</sequence>
<feature type="coiled-coil region" evidence="1">
    <location>
        <begin position="442"/>
        <end position="479"/>
    </location>
</feature>
<dbReference type="GO" id="GO:0003677">
    <property type="term" value="F:DNA binding"/>
    <property type="evidence" value="ECO:0007669"/>
    <property type="project" value="InterPro"/>
</dbReference>
<dbReference type="Proteomes" id="UP000660862">
    <property type="component" value="Unassembled WGS sequence"/>
</dbReference>
<keyword evidence="2" id="KW-0812">Transmembrane</keyword>
<evidence type="ECO:0000313" key="5">
    <source>
        <dbReference type="Proteomes" id="UP000660862"/>
    </source>
</evidence>
<keyword evidence="3" id="KW-0732">Signal</keyword>
<name>A0A917HZ51_9SPHI</name>
<dbReference type="RefSeq" id="WP_188507233.1">
    <property type="nucleotide sequence ID" value="NZ_BMER01000004.1"/>
</dbReference>
<evidence type="ECO:0000313" key="4">
    <source>
        <dbReference type="EMBL" id="GGG95538.1"/>
    </source>
</evidence>
<keyword evidence="5" id="KW-1185">Reference proteome</keyword>
<dbReference type="InterPro" id="IPR016032">
    <property type="entry name" value="Sig_transdc_resp-reg_C-effctor"/>
</dbReference>
<reference evidence="4" key="2">
    <citation type="submission" date="2020-09" db="EMBL/GenBank/DDBJ databases">
        <authorList>
            <person name="Sun Q."/>
            <person name="Zhou Y."/>
        </authorList>
    </citation>
    <scope>NUCLEOTIDE SEQUENCE</scope>
    <source>
        <strain evidence="4">CGMCC 1.12195</strain>
    </source>
</reference>
<dbReference type="GO" id="GO:0006355">
    <property type="term" value="P:regulation of DNA-templated transcription"/>
    <property type="evidence" value="ECO:0007669"/>
    <property type="project" value="InterPro"/>
</dbReference>
<feature type="chain" id="PRO_5037479704" description="Regulatory protein, luxR family" evidence="3">
    <location>
        <begin position="22"/>
        <end position="603"/>
    </location>
</feature>
<evidence type="ECO:0000256" key="1">
    <source>
        <dbReference type="SAM" id="Coils"/>
    </source>
</evidence>
<gene>
    <name evidence="4" type="ORF">GCM10007415_33420</name>
</gene>
<keyword evidence="2" id="KW-1133">Transmembrane helix</keyword>
<evidence type="ECO:0000256" key="2">
    <source>
        <dbReference type="SAM" id="Phobius"/>
    </source>
</evidence>
<reference evidence="4" key="1">
    <citation type="journal article" date="2014" name="Int. J. Syst. Evol. Microbiol.">
        <title>Complete genome sequence of Corynebacterium casei LMG S-19264T (=DSM 44701T), isolated from a smear-ripened cheese.</title>
        <authorList>
            <consortium name="US DOE Joint Genome Institute (JGI-PGF)"/>
            <person name="Walter F."/>
            <person name="Albersmeier A."/>
            <person name="Kalinowski J."/>
            <person name="Ruckert C."/>
        </authorList>
    </citation>
    <scope>NUCLEOTIDE SEQUENCE</scope>
    <source>
        <strain evidence="4">CGMCC 1.12195</strain>
    </source>
</reference>
<dbReference type="AlphaFoldDB" id="A0A917HZ51"/>
<keyword evidence="1" id="KW-0175">Coiled coil</keyword>
<feature type="transmembrane region" description="Helical" evidence="2">
    <location>
        <begin position="398"/>
        <end position="420"/>
    </location>
</feature>
<evidence type="ECO:0008006" key="6">
    <source>
        <dbReference type="Google" id="ProtNLM"/>
    </source>
</evidence>
<keyword evidence="2" id="KW-0472">Membrane</keyword>
<protein>
    <recommendedName>
        <fullName evidence="6">Regulatory protein, luxR family</fullName>
    </recommendedName>
</protein>
<evidence type="ECO:0000256" key="3">
    <source>
        <dbReference type="SAM" id="SignalP"/>
    </source>
</evidence>
<dbReference type="SUPFAM" id="SSF46894">
    <property type="entry name" value="C-terminal effector domain of the bipartite response regulators"/>
    <property type="match status" value="1"/>
</dbReference>
<accession>A0A917HZ51</accession>
<dbReference type="EMBL" id="BMER01000004">
    <property type="protein sequence ID" value="GGG95538.1"/>
    <property type="molecule type" value="Genomic_DNA"/>
</dbReference>